<dbReference type="Pfam" id="PF18786">
    <property type="entry name" value="Importin_rep_2"/>
    <property type="match status" value="2"/>
</dbReference>
<dbReference type="Pfam" id="PF18773">
    <property type="entry name" value="Importin_rep"/>
    <property type="match status" value="1"/>
</dbReference>
<evidence type="ECO:0000256" key="3">
    <source>
        <dbReference type="ARBA" id="ARBA00007991"/>
    </source>
</evidence>
<dbReference type="SUPFAM" id="SSF48371">
    <property type="entry name" value="ARM repeat"/>
    <property type="match status" value="1"/>
</dbReference>
<dbReference type="InterPro" id="IPR040520">
    <property type="entry name" value="Importin_rep_3"/>
</dbReference>
<dbReference type="EMBL" id="VOFY01000012">
    <property type="protein sequence ID" value="KAA8587397.1"/>
    <property type="molecule type" value="Genomic_DNA"/>
</dbReference>
<accession>A0A5J5D0F3</accession>
<keyword evidence="8" id="KW-0677">Repeat</keyword>
<dbReference type="Pfam" id="PF03810">
    <property type="entry name" value="IBN_N"/>
    <property type="match status" value="1"/>
</dbReference>
<keyword evidence="13" id="KW-1185">Reference proteome</keyword>
<dbReference type="InterPro" id="IPR051345">
    <property type="entry name" value="Importin_beta-like_NTR"/>
</dbReference>
<evidence type="ECO:0000256" key="5">
    <source>
        <dbReference type="ARBA" id="ARBA00016020"/>
    </source>
</evidence>
<comment type="caution">
    <text evidence="12">The sequence shown here is derived from an EMBL/GenBank/DDBJ whole genome shotgun (WGS) entry which is preliminary data.</text>
</comment>
<dbReference type="GO" id="GO:0006606">
    <property type="term" value="P:protein import into nucleus"/>
    <property type="evidence" value="ECO:0007669"/>
    <property type="project" value="TreeGrafter"/>
</dbReference>
<comment type="subcellular location">
    <subcellularLocation>
        <location evidence="2">Cytoplasm</location>
    </subcellularLocation>
    <subcellularLocation>
        <location evidence="1">Nucleus</location>
    </subcellularLocation>
</comment>
<keyword evidence="9" id="KW-0653">Protein transport</keyword>
<evidence type="ECO:0000256" key="8">
    <source>
        <dbReference type="ARBA" id="ARBA00022737"/>
    </source>
</evidence>
<dbReference type="InterPro" id="IPR057941">
    <property type="entry name" value="TPR_TNPO3_IPO13_2nd"/>
</dbReference>
<dbReference type="InterPro" id="IPR016024">
    <property type="entry name" value="ARM-type_fold"/>
</dbReference>
<keyword evidence="6" id="KW-0813">Transport</keyword>
<dbReference type="InterPro" id="IPR013598">
    <property type="entry name" value="Exportin-1/Importin-b-like"/>
</dbReference>
<evidence type="ECO:0000256" key="4">
    <source>
        <dbReference type="ARBA" id="ARBA00011422"/>
    </source>
</evidence>
<evidence type="ECO:0000313" key="12">
    <source>
        <dbReference type="EMBL" id="KAA8587397.1"/>
    </source>
</evidence>
<dbReference type="Gene3D" id="1.25.10.10">
    <property type="entry name" value="Leucine-rich Repeat Variant"/>
    <property type="match status" value="2"/>
</dbReference>
<keyword evidence="10" id="KW-0539">Nucleus</keyword>
<sequence>MEHPANPGVSPVELELTMENVESALYQLYFDPDMEHKNVAQKWLTQAQASAQAWQFCWALLGSDKLPEVQFFGASTLHTKISRHWSDLPTDRHESLKMQLLSHILHFSSGPKLVLTRLCVALASMALNLIPHAWSQPVADMVRAFQPQKPDSEGGSGAEATQDPHAHCLALLELLTVLPEEFQSSRLAHARRCLLREALAGEWAVVCPMLRQLLQSQDSSIQVKEKVLRCLSSWVGLDVPLGESHELVQDCFTALSNAELFDTAVETIVNAISQPDSQRYIEALVNLMPLVLGLHDQLKTAAQDGDMETSHGICRIAVAMGETHSRVLLEQVEHWQEYLALVNMILFCTGIPGHYPVSETTSSLTLTFWYTLQDDILSFEEEKQAVYLQVYRPVYFQLVDVLLHKSHYPSQEEYASWSSDDKEQFRIYRVDISDTLMYVYEMLGAELLSNLYDRLGRQLMDPQQSAVWQDTEALLFGFQSIAETIDVNYSDVIPGLIGLIPRINISNVMLADTVMYTIGSLAEWLADHPVMLGGILPMVLQGLVKAELSVSSVSTLKRICRECRHDLGPYAQDILTSSQCMWMMQALGFLLSALPVEEVLGRLHSLITPHVQQLDTLAQQEPDPTNKQSIIHILGMLSSLFTTLDINRQADSSEGASSPRLPPSQITQNPLVHIFAGEEHYISNIKNLIEVLTSATLTIFQQGILSLKFPETPTVKAATLFFTELLPRCKDMPSLGEVLHRDGKLLTETILQWLKETLQNPGFPSSQVSTEQKHTFSQQLLREQTNKRRVKEIVKEFSLLCRGLQGGALLLVSPEEMDQEYERQLLRQINHQNLPTEARLSKVEVEVILQLRRIQHLEGDLGDLTGWFTRRAEQLKAQSQQPILSASSITSTQRPTLEEPDADMEGSVWGKEPLAQAEPRRFTDTTAGAGAVCLQPTDVLHDDVKVPFDFWSELCFCWGDVTCRHFCPVLIRGVVLEYHTISCLHHHVLLISTLSILVIQRQFKLKFTPHRSTLLFPRWDSFPIAGIEGRGGTFGDHALVPVPVVLKRVQDILGVRVDQVGPRLPQRVDNVIDEANLEKTTRHDVLEDVAVVLLQQLEAHGQVVVLQH</sequence>
<proteinExistence type="inferred from homology"/>
<dbReference type="PROSITE" id="PS50166">
    <property type="entry name" value="IMPORTIN_B_NT"/>
    <property type="match status" value="1"/>
</dbReference>
<dbReference type="AlphaFoldDB" id="A0A5J5D0F3"/>
<dbReference type="Pfam" id="PF24140">
    <property type="entry name" value="TPR_TNPO3_IPO13_3rd"/>
    <property type="match status" value="1"/>
</dbReference>
<evidence type="ECO:0000256" key="9">
    <source>
        <dbReference type="ARBA" id="ARBA00022927"/>
    </source>
</evidence>
<feature type="domain" description="Importin N-terminal" evidence="11">
    <location>
        <begin position="40"/>
        <end position="106"/>
    </location>
</feature>
<evidence type="ECO:0000256" key="2">
    <source>
        <dbReference type="ARBA" id="ARBA00004496"/>
    </source>
</evidence>
<dbReference type="Pfam" id="PF08389">
    <property type="entry name" value="Xpo1"/>
    <property type="match status" value="1"/>
</dbReference>
<name>A0A5J5D0F3_9PERO</name>
<evidence type="ECO:0000256" key="7">
    <source>
        <dbReference type="ARBA" id="ARBA00022490"/>
    </source>
</evidence>
<gene>
    <name evidence="12" type="ORF">FQN60_016259</name>
</gene>
<dbReference type="SMART" id="SM00913">
    <property type="entry name" value="IBN_N"/>
    <property type="match status" value="1"/>
</dbReference>
<organism evidence="12 13">
    <name type="scientific">Etheostoma spectabile</name>
    <name type="common">orangethroat darter</name>
    <dbReference type="NCBI Taxonomy" id="54343"/>
    <lineage>
        <taxon>Eukaryota</taxon>
        <taxon>Metazoa</taxon>
        <taxon>Chordata</taxon>
        <taxon>Craniata</taxon>
        <taxon>Vertebrata</taxon>
        <taxon>Euteleostomi</taxon>
        <taxon>Actinopterygii</taxon>
        <taxon>Neopterygii</taxon>
        <taxon>Teleostei</taxon>
        <taxon>Neoteleostei</taxon>
        <taxon>Acanthomorphata</taxon>
        <taxon>Eupercaria</taxon>
        <taxon>Perciformes</taxon>
        <taxon>Percoidei</taxon>
        <taxon>Percidae</taxon>
        <taxon>Etheostomatinae</taxon>
        <taxon>Etheostoma</taxon>
    </lineage>
</organism>
<comment type="subunit">
    <text evidence="4">Interacts with UBC9, RAN, RBM8A, eIF-1A and PAX6.</text>
</comment>
<dbReference type="InterPro" id="IPR040709">
    <property type="entry name" value="Importin_rep_1"/>
</dbReference>
<protein>
    <recommendedName>
        <fullName evidence="5">Importin-13</fullName>
    </recommendedName>
</protein>
<dbReference type="InterPro" id="IPR001494">
    <property type="entry name" value="Importin-beta_N"/>
</dbReference>
<dbReference type="PANTHER" id="PTHR12363">
    <property type="entry name" value="TRANSPORTIN 3 AND IMPORTIN 13"/>
    <property type="match status" value="1"/>
</dbReference>
<dbReference type="GO" id="GO:0005634">
    <property type="term" value="C:nucleus"/>
    <property type="evidence" value="ECO:0007669"/>
    <property type="project" value="UniProtKB-SubCell"/>
</dbReference>
<dbReference type="Proteomes" id="UP000327493">
    <property type="component" value="Chromosome 12"/>
</dbReference>
<dbReference type="Pfam" id="PF18806">
    <property type="entry name" value="Importin_rep_3"/>
    <property type="match status" value="1"/>
</dbReference>
<evidence type="ECO:0000256" key="10">
    <source>
        <dbReference type="ARBA" id="ARBA00023242"/>
    </source>
</evidence>
<dbReference type="GO" id="GO:0031267">
    <property type="term" value="F:small GTPase binding"/>
    <property type="evidence" value="ECO:0007669"/>
    <property type="project" value="InterPro"/>
</dbReference>
<evidence type="ECO:0000256" key="6">
    <source>
        <dbReference type="ARBA" id="ARBA00022448"/>
    </source>
</evidence>
<evidence type="ECO:0000313" key="13">
    <source>
        <dbReference type="Proteomes" id="UP000327493"/>
    </source>
</evidence>
<dbReference type="PANTHER" id="PTHR12363:SF33">
    <property type="entry name" value="IMPORTIN-13"/>
    <property type="match status" value="1"/>
</dbReference>
<dbReference type="InterPro" id="IPR057942">
    <property type="entry name" value="TPR_TNPO3_IPO13_3rd"/>
</dbReference>
<dbReference type="InterPro" id="IPR040944">
    <property type="entry name" value="Importin_rep_2"/>
</dbReference>
<comment type="similarity">
    <text evidence="3">Belongs to the importin beta family.</text>
</comment>
<dbReference type="GO" id="GO:0005737">
    <property type="term" value="C:cytoplasm"/>
    <property type="evidence" value="ECO:0007669"/>
    <property type="project" value="UniProtKB-SubCell"/>
</dbReference>
<evidence type="ECO:0000259" key="11">
    <source>
        <dbReference type="PROSITE" id="PS50166"/>
    </source>
</evidence>
<reference evidence="12 13" key="1">
    <citation type="submission" date="2019-08" db="EMBL/GenBank/DDBJ databases">
        <title>A chromosome-level genome assembly, high-density linkage maps, and genome scans reveal the genomic architecture of hybrid incompatibilities underlying speciation via character displacement in darters (Percidae: Etheostominae).</title>
        <authorList>
            <person name="Moran R.L."/>
            <person name="Catchen J.M."/>
            <person name="Fuller R.C."/>
        </authorList>
    </citation>
    <scope>NUCLEOTIDE SEQUENCE [LARGE SCALE GENOMIC DNA]</scope>
    <source>
        <strain evidence="12">EspeVRDwgs_2016</strain>
        <tissue evidence="12">Muscle</tissue>
    </source>
</reference>
<keyword evidence="7" id="KW-0963">Cytoplasm</keyword>
<dbReference type="InterPro" id="IPR011989">
    <property type="entry name" value="ARM-like"/>
</dbReference>
<evidence type="ECO:0000256" key="1">
    <source>
        <dbReference type="ARBA" id="ARBA00004123"/>
    </source>
</evidence>
<dbReference type="Pfam" id="PF24138">
    <property type="entry name" value="TPR_TNPO3_IPO13_2nd"/>
    <property type="match status" value="1"/>
</dbReference>